<keyword evidence="10" id="KW-0675">Receptor</keyword>
<dbReference type="GO" id="GO:0005886">
    <property type="term" value="C:plasma membrane"/>
    <property type="evidence" value="ECO:0007669"/>
    <property type="project" value="UniProtKB-SubCell"/>
</dbReference>
<dbReference type="Pfam" id="PF00560">
    <property type="entry name" value="LRR_1"/>
    <property type="match status" value="5"/>
</dbReference>
<proteinExistence type="predicted"/>
<dbReference type="PROSITE" id="PS50011">
    <property type="entry name" value="PROTEIN_KINASE_DOM"/>
    <property type="match status" value="1"/>
</dbReference>
<accession>A0AAW1X5T4</accession>
<keyword evidence="11" id="KW-0325">Glycoprotein</keyword>
<organism evidence="13 14">
    <name type="scientific">Rubus argutus</name>
    <name type="common">Southern blackberry</name>
    <dbReference type="NCBI Taxonomy" id="59490"/>
    <lineage>
        <taxon>Eukaryota</taxon>
        <taxon>Viridiplantae</taxon>
        <taxon>Streptophyta</taxon>
        <taxon>Embryophyta</taxon>
        <taxon>Tracheophyta</taxon>
        <taxon>Spermatophyta</taxon>
        <taxon>Magnoliopsida</taxon>
        <taxon>eudicotyledons</taxon>
        <taxon>Gunneridae</taxon>
        <taxon>Pentapetalae</taxon>
        <taxon>rosids</taxon>
        <taxon>fabids</taxon>
        <taxon>Rosales</taxon>
        <taxon>Rosaceae</taxon>
        <taxon>Rosoideae</taxon>
        <taxon>Rosoideae incertae sedis</taxon>
        <taxon>Rubus</taxon>
    </lineage>
</organism>
<evidence type="ECO:0000313" key="13">
    <source>
        <dbReference type="EMBL" id="KAK9931849.1"/>
    </source>
</evidence>
<dbReference type="InterPro" id="IPR001611">
    <property type="entry name" value="Leu-rich_rpt"/>
</dbReference>
<keyword evidence="6" id="KW-0732">Signal</keyword>
<evidence type="ECO:0000256" key="10">
    <source>
        <dbReference type="ARBA" id="ARBA00023170"/>
    </source>
</evidence>
<protein>
    <recommendedName>
        <fullName evidence="12">Protein kinase domain-containing protein</fullName>
    </recommendedName>
</protein>
<keyword evidence="9" id="KW-0472">Membrane</keyword>
<dbReference type="FunFam" id="3.80.10.10:FF:000383">
    <property type="entry name" value="Leucine-rich repeat receptor protein kinase EMS1"/>
    <property type="match status" value="1"/>
</dbReference>
<keyword evidence="8" id="KW-1133">Transmembrane helix</keyword>
<evidence type="ECO:0000256" key="5">
    <source>
        <dbReference type="ARBA" id="ARBA00022692"/>
    </source>
</evidence>
<sequence length="383" mass="42360">MNLGSLKHLQFLQLARNQLTGEPGVPQLKFLSSLFNSSSLQDLVLSENPLNGIIPDSFGNLSSLEHINALGCQIKGPVPTKIHSLKNLNYLSLVDNNLSGKIPPQIGEFESLQRLYLSFNNIEGFIPYELCRLQKLGELSLENNKISGSIPNCIGNLSSALQKFLLNSNRMTSLIPMNLWNLENLLVLNLSSNSFSGDIPTTLRKSNSIQVIDLSQNQINGTIAGIVAAFQSLFTWICQTTDFGLAKFLAQNKQETQTRTIGTLGYIAPEYGSAGKVSKRGDVYSFGIMLLEIMARKKPTDEMFSGEVTLRQWIHESIPDNVLEAVDAGLLSIEEGRDMNVTENIILSILEIGLRCSEQVAEDRMDMEDVVPKLMKIKLALQD</sequence>
<evidence type="ECO:0000256" key="2">
    <source>
        <dbReference type="ARBA" id="ARBA00004479"/>
    </source>
</evidence>
<keyword evidence="4" id="KW-0433">Leucine-rich repeat</keyword>
<feature type="domain" description="Protein kinase" evidence="12">
    <location>
        <begin position="47"/>
        <end position="374"/>
    </location>
</feature>
<dbReference type="FunFam" id="3.80.10.10:FF:000041">
    <property type="entry name" value="LRR receptor-like serine/threonine-protein kinase ERECTA"/>
    <property type="match status" value="1"/>
</dbReference>
<evidence type="ECO:0000259" key="12">
    <source>
        <dbReference type="PROSITE" id="PS50011"/>
    </source>
</evidence>
<evidence type="ECO:0000256" key="4">
    <source>
        <dbReference type="ARBA" id="ARBA00022614"/>
    </source>
</evidence>
<dbReference type="InterPro" id="IPR032675">
    <property type="entry name" value="LRR_dom_sf"/>
</dbReference>
<dbReference type="Gene3D" id="3.80.10.10">
    <property type="entry name" value="Ribonuclease Inhibitor"/>
    <property type="match status" value="1"/>
</dbReference>
<dbReference type="GO" id="GO:0005524">
    <property type="term" value="F:ATP binding"/>
    <property type="evidence" value="ECO:0007669"/>
    <property type="project" value="InterPro"/>
</dbReference>
<dbReference type="PANTHER" id="PTHR48053">
    <property type="entry name" value="LEUCINE RICH REPEAT FAMILY PROTEIN, EXPRESSED"/>
    <property type="match status" value="1"/>
</dbReference>
<dbReference type="InterPro" id="IPR000719">
    <property type="entry name" value="Prot_kinase_dom"/>
</dbReference>
<name>A0AAW1X5T4_RUBAR</name>
<dbReference type="EMBL" id="JBEDUW010000004">
    <property type="protein sequence ID" value="KAK9931849.1"/>
    <property type="molecule type" value="Genomic_DNA"/>
</dbReference>
<dbReference type="PANTHER" id="PTHR48053:SF71">
    <property type="entry name" value="LEUCINE RICH REPEAT FAMILY PROTEIN, EXPRESSED"/>
    <property type="match status" value="1"/>
</dbReference>
<evidence type="ECO:0000256" key="7">
    <source>
        <dbReference type="ARBA" id="ARBA00022737"/>
    </source>
</evidence>
<keyword evidence="14" id="KW-1185">Reference proteome</keyword>
<keyword evidence="5" id="KW-0812">Transmembrane</keyword>
<evidence type="ECO:0000256" key="1">
    <source>
        <dbReference type="ARBA" id="ARBA00004236"/>
    </source>
</evidence>
<dbReference type="Proteomes" id="UP001457282">
    <property type="component" value="Unassembled WGS sequence"/>
</dbReference>
<dbReference type="SUPFAM" id="SSF56112">
    <property type="entry name" value="Protein kinase-like (PK-like)"/>
    <property type="match status" value="1"/>
</dbReference>
<evidence type="ECO:0000256" key="8">
    <source>
        <dbReference type="ARBA" id="ARBA00022989"/>
    </source>
</evidence>
<dbReference type="Gene3D" id="1.10.510.10">
    <property type="entry name" value="Transferase(Phosphotransferase) domain 1"/>
    <property type="match status" value="1"/>
</dbReference>
<keyword evidence="3" id="KW-1003">Cell membrane</keyword>
<evidence type="ECO:0000256" key="3">
    <source>
        <dbReference type="ARBA" id="ARBA00022475"/>
    </source>
</evidence>
<comment type="caution">
    <text evidence="13">The sequence shown here is derived from an EMBL/GenBank/DDBJ whole genome shotgun (WGS) entry which is preliminary data.</text>
</comment>
<evidence type="ECO:0000313" key="14">
    <source>
        <dbReference type="Proteomes" id="UP001457282"/>
    </source>
</evidence>
<dbReference type="InterPro" id="IPR001245">
    <property type="entry name" value="Ser-Thr/Tyr_kinase_cat_dom"/>
</dbReference>
<evidence type="ECO:0000256" key="6">
    <source>
        <dbReference type="ARBA" id="ARBA00022729"/>
    </source>
</evidence>
<evidence type="ECO:0000256" key="9">
    <source>
        <dbReference type="ARBA" id="ARBA00023136"/>
    </source>
</evidence>
<evidence type="ECO:0000256" key="11">
    <source>
        <dbReference type="ARBA" id="ARBA00023180"/>
    </source>
</evidence>
<keyword evidence="7" id="KW-0677">Repeat</keyword>
<reference evidence="13 14" key="1">
    <citation type="journal article" date="2023" name="G3 (Bethesda)">
        <title>A chromosome-length genome assembly and annotation of blackberry (Rubus argutus, cv. 'Hillquist').</title>
        <authorList>
            <person name="Bruna T."/>
            <person name="Aryal R."/>
            <person name="Dudchenko O."/>
            <person name="Sargent D.J."/>
            <person name="Mead D."/>
            <person name="Buti M."/>
            <person name="Cavallini A."/>
            <person name="Hytonen T."/>
            <person name="Andres J."/>
            <person name="Pham M."/>
            <person name="Weisz D."/>
            <person name="Mascagni F."/>
            <person name="Usai G."/>
            <person name="Natali L."/>
            <person name="Bassil N."/>
            <person name="Fernandez G.E."/>
            <person name="Lomsadze A."/>
            <person name="Armour M."/>
            <person name="Olukolu B."/>
            <person name="Poorten T."/>
            <person name="Britton C."/>
            <person name="Davik J."/>
            <person name="Ashrafi H."/>
            <person name="Aiden E.L."/>
            <person name="Borodovsky M."/>
            <person name="Worthington M."/>
        </authorList>
    </citation>
    <scope>NUCLEOTIDE SEQUENCE [LARGE SCALE GENOMIC DNA]</scope>
    <source>
        <strain evidence="13">PI 553951</strain>
    </source>
</reference>
<dbReference type="SUPFAM" id="SSF52058">
    <property type="entry name" value="L domain-like"/>
    <property type="match status" value="1"/>
</dbReference>
<dbReference type="PROSITE" id="PS51450">
    <property type="entry name" value="LRR"/>
    <property type="match status" value="1"/>
</dbReference>
<dbReference type="GO" id="GO:0004672">
    <property type="term" value="F:protein kinase activity"/>
    <property type="evidence" value="ECO:0007669"/>
    <property type="project" value="InterPro"/>
</dbReference>
<comment type="subcellular location">
    <subcellularLocation>
        <location evidence="1">Cell membrane</location>
    </subcellularLocation>
    <subcellularLocation>
        <location evidence="2">Membrane</location>
        <topology evidence="2">Single-pass type I membrane protein</topology>
    </subcellularLocation>
</comment>
<dbReference type="InterPro" id="IPR051716">
    <property type="entry name" value="Plant_RL_S/T_kinase"/>
</dbReference>
<gene>
    <name evidence="13" type="ORF">M0R45_019106</name>
</gene>
<dbReference type="Pfam" id="PF07714">
    <property type="entry name" value="PK_Tyr_Ser-Thr"/>
    <property type="match status" value="1"/>
</dbReference>
<dbReference type="AlphaFoldDB" id="A0AAW1X5T4"/>
<dbReference type="InterPro" id="IPR011009">
    <property type="entry name" value="Kinase-like_dom_sf"/>
</dbReference>